<dbReference type="Gene3D" id="3.20.20.100">
    <property type="entry name" value="NADP-dependent oxidoreductase domain"/>
    <property type="match status" value="1"/>
</dbReference>
<organism evidence="3 4">
    <name type="scientific">Clostridium chromiireducens</name>
    <dbReference type="NCBI Taxonomy" id="225345"/>
    <lineage>
        <taxon>Bacteria</taxon>
        <taxon>Bacillati</taxon>
        <taxon>Bacillota</taxon>
        <taxon>Clostridia</taxon>
        <taxon>Eubacteriales</taxon>
        <taxon>Clostridiaceae</taxon>
        <taxon>Clostridium</taxon>
    </lineage>
</organism>
<accession>A0A964W2N5</accession>
<dbReference type="PANTHER" id="PTHR43625:SF88">
    <property type="entry name" value="OS07G0143000 PROTEIN"/>
    <property type="match status" value="1"/>
</dbReference>
<dbReference type="Proteomes" id="UP000656077">
    <property type="component" value="Unassembled WGS sequence"/>
</dbReference>
<evidence type="ECO:0000313" key="4">
    <source>
        <dbReference type="Proteomes" id="UP000656077"/>
    </source>
</evidence>
<reference evidence="3" key="1">
    <citation type="submission" date="2019-12" db="EMBL/GenBank/DDBJ databases">
        <title>Microbes associate with the intestines of laboratory mice.</title>
        <authorList>
            <person name="Navarre W."/>
            <person name="Wong E."/>
        </authorList>
    </citation>
    <scope>NUCLEOTIDE SEQUENCE</scope>
    <source>
        <strain evidence="3">NM79_F5</strain>
    </source>
</reference>
<dbReference type="InterPro" id="IPR036812">
    <property type="entry name" value="NAD(P)_OxRdtase_dom_sf"/>
</dbReference>
<dbReference type="InterPro" id="IPR050791">
    <property type="entry name" value="Aldo-Keto_reductase"/>
</dbReference>
<dbReference type="AlphaFoldDB" id="A0A964W2N5"/>
<dbReference type="GO" id="GO:0016491">
    <property type="term" value="F:oxidoreductase activity"/>
    <property type="evidence" value="ECO:0007669"/>
    <property type="project" value="UniProtKB-KW"/>
</dbReference>
<proteinExistence type="predicted"/>
<dbReference type="Pfam" id="PF00248">
    <property type="entry name" value="Aldo_ket_red"/>
    <property type="match status" value="1"/>
</dbReference>
<evidence type="ECO:0000259" key="2">
    <source>
        <dbReference type="Pfam" id="PF00248"/>
    </source>
</evidence>
<protein>
    <recommendedName>
        <fullName evidence="2">NADP-dependent oxidoreductase domain-containing protein</fullName>
    </recommendedName>
</protein>
<dbReference type="GO" id="GO:0005737">
    <property type="term" value="C:cytoplasm"/>
    <property type="evidence" value="ECO:0007669"/>
    <property type="project" value="TreeGrafter"/>
</dbReference>
<dbReference type="InterPro" id="IPR023210">
    <property type="entry name" value="NADP_OxRdtase_dom"/>
</dbReference>
<evidence type="ECO:0000313" key="3">
    <source>
        <dbReference type="EMBL" id="MVX64282.1"/>
    </source>
</evidence>
<evidence type="ECO:0000256" key="1">
    <source>
        <dbReference type="ARBA" id="ARBA00023002"/>
    </source>
</evidence>
<keyword evidence="1" id="KW-0560">Oxidoreductase</keyword>
<dbReference type="EMBL" id="WSRQ01000015">
    <property type="protein sequence ID" value="MVX64282.1"/>
    <property type="molecule type" value="Genomic_DNA"/>
</dbReference>
<feature type="domain" description="NADP-dependent oxidoreductase" evidence="2">
    <location>
        <begin position="11"/>
        <end position="154"/>
    </location>
</feature>
<dbReference type="PANTHER" id="PTHR43625">
    <property type="entry name" value="AFLATOXIN B1 ALDEHYDE REDUCTASE"/>
    <property type="match status" value="1"/>
</dbReference>
<name>A0A964W2N5_9CLOT</name>
<sequence>MKIHLLHRIPETNGMLTACEELGVTLIAILPLAEGVLTGKYRVGGNSHPSNLRNIAKVTQLDIFKDGDPSPLMQRLFTKPYMLQREKLEPLFELIDEIAKGHDATISQVALNWLIASNPLVIPIPGEKNAKQAAANAATLSWKLTKEEFERISQTERSIWRSLQN</sequence>
<gene>
    <name evidence="3" type="ORF">GKZ28_11335</name>
</gene>
<comment type="caution">
    <text evidence="3">The sequence shown here is derived from an EMBL/GenBank/DDBJ whole genome shotgun (WGS) entry which is preliminary data.</text>
</comment>
<dbReference type="SUPFAM" id="SSF51430">
    <property type="entry name" value="NAD(P)-linked oxidoreductase"/>
    <property type="match status" value="1"/>
</dbReference>